<keyword evidence="3" id="KW-1185">Reference proteome</keyword>
<gene>
    <name evidence="2" type="ORF">EIP91_011391</name>
</gene>
<evidence type="ECO:0000313" key="2">
    <source>
        <dbReference type="EMBL" id="TCD68219.1"/>
    </source>
</evidence>
<dbReference type="STRING" id="92696.A0A4R0RRY0"/>
<proteinExistence type="predicted"/>
<dbReference type="Gene3D" id="3.40.30.10">
    <property type="entry name" value="Glutaredoxin"/>
    <property type="match status" value="1"/>
</dbReference>
<dbReference type="AlphaFoldDB" id="A0A4R0RRY0"/>
<dbReference type="InterPro" id="IPR036249">
    <property type="entry name" value="Thioredoxin-like_sf"/>
</dbReference>
<sequence length="233" mass="26488">MSSQNSKITQLSSRLTDPMHSSSSREDNRRSDPDEDDDDAIFAELEAEIENADDAGMRERGMRALQAEMERLQQLRQGGHGRYDEITDEKEVIRVSAHEPSCVVHFYHTEFKRCQIMDKHLAQLAPKYFGTRFLRVFVENVPWLVEKLGVKVLPCVVCFVDGVTKGRVVGFEELGNTDTFETATLEFQLLNIGVIQKAESSFTTPQITYGAKSSFRQQIRRGGEDDSDFDLDD</sequence>
<dbReference type="SUPFAM" id="SSF52833">
    <property type="entry name" value="Thioredoxin-like"/>
    <property type="match status" value="1"/>
</dbReference>
<evidence type="ECO:0000256" key="1">
    <source>
        <dbReference type="SAM" id="MobiDB-lite"/>
    </source>
</evidence>
<reference evidence="2 3" key="1">
    <citation type="submission" date="2018-11" db="EMBL/GenBank/DDBJ databases">
        <title>Genome assembly of Steccherinum ochraceum LE-BIN_3174, the white-rot fungus of the Steccherinaceae family (The Residual Polyporoid clade, Polyporales, Basidiomycota).</title>
        <authorList>
            <person name="Fedorova T.V."/>
            <person name="Glazunova O.A."/>
            <person name="Landesman E.O."/>
            <person name="Moiseenko K.V."/>
            <person name="Psurtseva N.V."/>
            <person name="Savinova O.S."/>
            <person name="Shakhova N.V."/>
            <person name="Tyazhelova T.V."/>
            <person name="Vasina D.V."/>
        </authorList>
    </citation>
    <scope>NUCLEOTIDE SEQUENCE [LARGE SCALE GENOMIC DNA]</scope>
    <source>
        <strain evidence="2 3">LE-BIN_3174</strain>
    </source>
</reference>
<feature type="compositionally biased region" description="Basic and acidic residues" evidence="1">
    <location>
        <begin position="23"/>
        <end position="32"/>
    </location>
</feature>
<dbReference type="CDD" id="cd02989">
    <property type="entry name" value="Phd_like_TxnDC9"/>
    <property type="match status" value="1"/>
</dbReference>
<name>A0A4R0RRY0_9APHY</name>
<evidence type="ECO:0008006" key="4">
    <source>
        <dbReference type="Google" id="ProtNLM"/>
    </source>
</evidence>
<feature type="compositionally biased region" description="Polar residues" evidence="1">
    <location>
        <begin position="1"/>
        <end position="15"/>
    </location>
</feature>
<organism evidence="2 3">
    <name type="scientific">Steccherinum ochraceum</name>
    <dbReference type="NCBI Taxonomy" id="92696"/>
    <lineage>
        <taxon>Eukaryota</taxon>
        <taxon>Fungi</taxon>
        <taxon>Dikarya</taxon>
        <taxon>Basidiomycota</taxon>
        <taxon>Agaricomycotina</taxon>
        <taxon>Agaricomycetes</taxon>
        <taxon>Polyporales</taxon>
        <taxon>Steccherinaceae</taxon>
        <taxon>Steccherinum</taxon>
    </lineage>
</organism>
<feature type="region of interest" description="Disordered" evidence="1">
    <location>
        <begin position="1"/>
        <end position="40"/>
    </location>
</feature>
<evidence type="ECO:0000313" key="3">
    <source>
        <dbReference type="Proteomes" id="UP000292702"/>
    </source>
</evidence>
<protein>
    <recommendedName>
        <fullName evidence="4">Phosducin thioredoxin-like domain-containing protein</fullName>
    </recommendedName>
</protein>
<accession>A0A4R0RRY0</accession>
<dbReference type="Proteomes" id="UP000292702">
    <property type="component" value="Unassembled WGS sequence"/>
</dbReference>
<comment type="caution">
    <text evidence="2">The sequence shown here is derived from an EMBL/GenBank/DDBJ whole genome shotgun (WGS) entry which is preliminary data.</text>
</comment>
<dbReference type="OrthoDB" id="10257948at2759"/>
<dbReference type="EMBL" id="RWJN01000073">
    <property type="protein sequence ID" value="TCD68219.1"/>
    <property type="molecule type" value="Genomic_DNA"/>
</dbReference>
<dbReference type="PANTHER" id="PTHR21148">
    <property type="entry name" value="THIOREDOXIN DOMAIN-CONTAINING PROTEIN 9"/>
    <property type="match status" value="1"/>
</dbReference>